<feature type="region of interest" description="Disordered" evidence="1">
    <location>
        <begin position="233"/>
        <end position="311"/>
    </location>
</feature>
<keyword evidence="3" id="KW-1185">Reference proteome</keyword>
<evidence type="ECO:0000256" key="1">
    <source>
        <dbReference type="SAM" id="MobiDB-lite"/>
    </source>
</evidence>
<feature type="compositionally biased region" description="Polar residues" evidence="1">
    <location>
        <begin position="275"/>
        <end position="286"/>
    </location>
</feature>
<dbReference type="EMBL" id="KZ110596">
    <property type="protein sequence ID" value="OSX62757.1"/>
    <property type="molecule type" value="Genomic_DNA"/>
</dbReference>
<dbReference type="OrthoDB" id="3269515at2759"/>
<proteinExistence type="predicted"/>
<organism evidence="2 3">
    <name type="scientific">Postia placenta MAD-698-R-SB12</name>
    <dbReference type="NCBI Taxonomy" id="670580"/>
    <lineage>
        <taxon>Eukaryota</taxon>
        <taxon>Fungi</taxon>
        <taxon>Dikarya</taxon>
        <taxon>Basidiomycota</taxon>
        <taxon>Agaricomycotina</taxon>
        <taxon>Agaricomycetes</taxon>
        <taxon>Polyporales</taxon>
        <taxon>Adustoporiaceae</taxon>
        <taxon>Rhodonia</taxon>
    </lineage>
</organism>
<sequence length="377" mass="41240">MSPTTRSGTRRFVVVSSNDSSLVPFADRWRVSRGNLTWKVTIRSRRKDSDLNVDDVDESLLSHPMPTPRRNNTETSESVVSPQLSGPGFRIIEEDTEADALAKEQCLGSARNRPNLIKDASSWTWLSPWLPSYSQTPAADSYTPMPARRNIVEKRSSPFQTPVASRVSTSTAPLPAMARIDSSILPSSPPRIMSPPLESKLFFGSVHPDFGSTPSLDLRLPSREAQTRVQLAAPAIKQTNKLHTKREPPPLPFPSSSEASPYRNRLKKSIRVSPAVTTSPKSHSNMPPSRAASPSPSGISLSGRQTPAERYNARHSALDKVEAIVSQSWSQRDMSIDVFIASPTLFGALPADHTRNDKLGPDSSFGGGIEQRLGISK</sequence>
<dbReference type="GeneID" id="36326958"/>
<feature type="compositionally biased region" description="Low complexity" evidence="1">
    <location>
        <begin position="287"/>
        <end position="297"/>
    </location>
</feature>
<gene>
    <name evidence="2" type="ORF">POSPLADRAFT_1065879</name>
</gene>
<feature type="region of interest" description="Disordered" evidence="1">
    <location>
        <begin position="55"/>
        <end position="86"/>
    </location>
</feature>
<accession>A0A1X6N2C2</accession>
<dbReference type="AlphaFoldDB" id="A0A1X6N2C2"/>
<name>A0A1X6N2C2_9APHY</name>
<dbReference type="RefSeq" id="XP_024339551.1">
    <property type="nucleotide sequence ID" value="XM_024482008.1"/>
</dbReference>
<reference evidence="2 3" key="1">
    <citation type="submission" date="2017-04" db="EMBL/GenBank/DDBJ databases">
        <title>Genome Sequence of the Model Brown-Rot Fungus Postia placenta SB12.</title>
        <authorList>
            <consortium name="DOE Joint Genome Institute"/>
            <person name="Gaskell J."/>
            <person name="Kersten P."/>
            <person name="Larrondo L.F."/>
            <person name="Canessa P."/>
            <person name="Martinez D."/>
            <person name="Hibbett D."/>
            <person name="Schmoll M."/>
            <person name="Kubicek C.P."/>
            <person name="Martinez A.T."/>
            <person name="Yadav J."/>
            <person name="Master E."/>
            <person name="Magnuson J.K."/>
            <person name="James T."/>
            <person name="Yaver D."/>
            <person name="Berka R."/>
            <person name="Labutti K."/>
            <person name="Lipzen A."/>
            <person name="Aerts A."/>
            <person name="Barry K."/>
            <person name="Henrissat B."/>
            <person name="Blanchette R."/>
            <person name="Grigoriev I."/>
            <person name="Cullen D."/>
        </authorList>
    </citation>
    <scope>NUCLEOTIDE SEQUENCE [LARGE SCALE GENOMIC DNA]</scope>
    <source>
        <strain evidence="2 3">MAD-698-R-SB12</strain>
    </source>
</reference>
<dbReference type="Proteomes" id="UP000194127">
    <property type="component" value="Unassembled WGS sequence"/>
</dbReference>
<evidence type="ECO:0000313" key="2">
    <source>
        <dbReference type="EMBL" id="OSX62757.1"/>
    </source>
</evidence>
<feature type="region of interest" description="Disordered" evidence="1">
    <location>
        <begin position="351"/>
        <end position="377"/>
    </location>
</feature>
<protein>
    <submittedName>
        <fullName evidence="2">Uncharacterized protein</fullName>
    </submittedName>
</protein>
<feature type="compositionally biased region" description="Polar residues" evidence="1">
    <location>
        <begin position="69"/>
        <end position="84"/>
    </location>
</feature>
<evidence type="ECO:0000313" key="3">
    <source>
        <dbReference type="Proteomes" id="UP000194127"/>
    </source>
</evidence>